<dbReference type="EMBL" id="BMAO01009596">
    <property type="protein sequence ID" value="GFR31857.1"/>
    <property type="molecule type" value="Genomic_DNA"/>
</dbReference>
<keyword evidence="2" id="KW-1185">Reference proteome</keyword>
<reference evidence="1" key="1">
    <citation type="submission" date="2020-07" db="EMBL/GenBank/DDBJ databases">
        <title>Multicomponent nature underlies the extraordinary mechanical properties of spider dragline silk.</title>
        <authorList>
            <person name="Kono N."/>
            <person name="Nakamura H."/>
            <person name="Mori M."/>
            <person name="Yoshida Y."/>
            <person name="Ohtoshi R."/>
            <person name="Malay A.D."/>
            <person name="Moran D.A.P."/>
            <person name="Tomita M."/>
            <person name="Numata K."/>
            <person name="Arakawa K."/>
        </authorList>
    </citation>
    <scope>NUCLEOTIDE SEQUENCE</scope>
</reference>
<dbReference type="Proteomes" id="UP000887116">
    <property type="component" value="Unassembled WGS sequence"/>
</dbReference>
<protein>
    <submittedName>
        <fullName evidence="1">Uncharacterized protein</fullName>
    </submittedName>
</protein>
<gene>
    <name evidence="1" type="ORF">TNCT_77841</name>
</gene>
<dbReference type="OrthoDB" id="8197165at2759"/>
<evidence type="ECO:0000313" key="1">
    <source>
        <dbReference type="EMBL" id="GFR31857.1"/>
    </source>
</evidence>
<sequence length="85" mass="9857">MNDLESMKTRQIVTKDMEPSISSLHACITFFECLLHISYRLDIKKWFVIKTDRHAMDARKKGTGKISAPNGIFSGCSKLWLWDHK</sequence>
<accession>A0A8X6M4M1</accession>
<name>A0A8X6M4M1_TRICU</name>
<organism evidence="1 2">
    <name type="scientific">Trichonephila clavata</name>
    <name type="common">Joro spider</name>
    <name type="synonym">Nephila clavata</name>
    <dbReference type="NCBI Taxonomy" id="2740835"/>
    <lineage>
        <taxon>Eukaryota</taxon>
        <taxon>Metazoa</taxon>
        <taxon>Ecdysozoa</taxon>
        <taxon>Arthropoda</taxon>
        <taxon>Chelicerata</taxon>
        <taxon>Arachnida</taxon>
        <taxon>Araneae</taxon>
        <taxon>Araneomorphae</taxon>
        <taxon>Entelegynae</taxon>
        <taxon>Araneoidea</taxon>
        <taxon>Nephilidae</taxon>
        <taxon>Trichonephila</taxon>
    </lineage>
</organism>
<comment type="caution">
    <text evidence="1">The sequence shown here is derived from an EMBL/GenBank/DDBJ whole genome shotgun (WGS) entry which is preliminary data.</text>
</comment>
<dbReference type="AlphaFoldDB" id="A0A8X6M4M1"/>
<proteinExistence type="predicted"/>
<evidence type="ECO:0000313" key="2">
    <source>
        <dbReference type="Proteomes" id="UP000887116"/>
    </source>
</evidence>